<feature type="transmembrane region" description="Helical" evidence="1">
    <location>
        <begin position="334"/>
        <end position="354"/>
    </location>
</feature>
<evidence type="ECO:0000313" key="3">
    <source>
        <dbReference type="Proteomes" id="UP001497522"/>
    </source>
</evidence>
<keyword evidence="1" id="KW-0812">Transmembrane</keyword>
<accession>A0ABP1BJN2</accession>
<reference evidence="2" key="1">
    <citation type="submission" date="2024-03" db="EMBL/GenBank/DDBJ databases">
        <authorList>
            <consortium name="ELIXIR-Norway"/>
            <consortium name="Elixir Norway"/>
        </authorList>
    </citation>
    <scope>NUCLEOTIDE SEQUENCE</scope>
</reference>
<feature type="non-terminal residue" evidence="2">
    <location>
        <position position="1"/>
    </location>
</feature>
<name>A0ABP1BJN2_9BRYO</name>
<gene>
    <name evidence="2" type="ORF">CSSPJE1EN2_LOCUS18057</name>
</gene>
<keyword evidence="3" id="KW-1185">Reference proteome</keyword>
<evidence type="ECO:0000256" key="1">
    <source>
        <dbReference type="SAM" id="Phobius"/>
    </source>
</evidence>
<proteinExistence type="predicted"/>
<keyword evidence="1" id="KW-1133">Transmembrane helix</keyword>
<organism evidence="2 3">
    <name type="scientific">Sphagnum jensenii</name>
    <dbReference type="NCBI Taxonomy" id="128206"/>
    <lineage>
        <taxon>Eukaryota</taxon>
        <taxon>Viridiplantae</taxon>
        <taxon>Streptophyta</taxon>
        <taxon>Embryophyta</taxon>
        <taxon>Bryophyta</taxon>
        <taxon>Sphagnophytina</taxon>
        <taxon>Sphagnopsida</taxon>
        <taxon>Sphagnales</taxon>
        <taxon>Sphagnaceae</taxon>
        <taxon>Sphagnum</taxon>
    </lineage>
</organism>
<keyword evidence="1" id="KW-0472">Membrane</keyword>
<dbReference type="EMBL" id="OZ023706">
    <property type="protein sequence ID" value="CAK9875835.1"/>
    <property type="molecule type" value="Genomic_DNA"/>
</dbReference>
<feature type="non-terminal residue" evidence="2">
    <location>
        <position position="391"/>
    </location>
</feature>
<dbReference type="Proteomes" id="UP001497522">
    <property type="component" value="Chromosome 5"/>
</dbReference>
<protein>
    <recommendedName>
        <fullName evidence="4">LRAT domain-containing protein</fullName>
    </recommendedName>
</protein>
<sequence>MGSAQSTSCEKLSDSCAVKIGGTPDVDPILKDLRNETITVLETGHYRERCNNGSGIILHDFVGFGVRFEDGGPFRIKAEKCDSGIFVTLPTCSETRPLCWDKDVEMKYGCKNLEDCGKIRIEDLLAILEEPSPDYNLMSDNCWRYADATFKQVIRKFSETPSLSPERRSYLASFLDNAPPVMPDKVLGSVKSIVGTGVKVEVPLSTFIGVGVVSGAAAGAALVAAPTLATQVATFYKNLRLAGIPITPADVQNGLNAYTAAQAHGPQLLHDVHAMNPLVPVHHVPLIPGGGYTTLATQAVHAPLITHSFLHLVSSKAFIIATSIMKGAVRVAPFLWPVAVAVAGLVTVCVLYKVGTLGMDGTSWGQNIKKRLRSLFSRRRIKEGTGPPIDV</sequence>
<evidence type="ECO:0008006" key="4">
    <source>
        <dbReference type="Google" id="ProtNLM"/>
    </source>
</evidence>
<evidence type="ECO:0000313" key="2">
    <source>
        <dbReference type="EMBL" id="CAK9875835.1"/>
    </source>
</evidence>